<dbReference type="EMBL" id="CACRXK020004839">
    <property type="protein sequence ID" value="CAB4004233.1"/>
    <property type="molecule type" value="Genomic_DNA"/>
</dbReference>
<reference evidence="2" key="1">
    <citation type="submission" date="2020-04" db="EMBL/GenBank/DDBJ databases">
        <authorList>
            <person name="Alioto T."/>
            <person name="Alioto T."/>
            <person name="Gomez Garrido J."/>
        </authorList>
    </citation>
    <scope>NUCLEOTIDE SEQUENCE</scope>
    <source>
        <strain evidence="2">A484AB</strain>
    </source>
</reference>
<dbReference type="Proteomes" id="UP001152795">
    <property type="component" value="Unassembled WGS sequence"/>
</dbReference>
<comment type="caution">
    <text evidence="2">The sequence shown here is derived from an EMBL/GenBank/DDBJ whole genome shotgun (WGS) entry which is preliminary data.</text>
</comment>
<evidence type="ECO:0000313" key="3">
    <source>
        <dbReference type="Proteomes" id="UP001152795"/>
    </source>
</evidence>
<sequence>MEKLGEIEERETAKKTNKSRSSSMEYFKEKHDKQVDLKREEMELKKREMAMKEKEAERAWEIKEQEIKGKRWKQRNKMRSYVPEMKVIQFKHYNNSYNSNKACLCKCSSKIRGYWNC</sequence>
<proteinExistence type="predicted"/>
<dbReference type="AlphaFoldDB" id="A0A7D9I9J3"/>
<evidence type="ECO:0000256" key="1">
    <source>
        <dbReference type="SAM" id="MobiDB-lite"/>
    </source>
</evidence>
<gene>
    <name evidence="2" type="ORF">PACLA_8A034228</name>
</gene>
<protein>
    <submittedName>
        <fullName evidence="2">Uncharacterized protein</fullName>
    </submittedName>
</protein>
<feature type="compositionally biased region" description="Basic and acidic residues" evidence="1">
    <location>
        <begin position="1"/>
        <end position="14"/>
    </location>
</feature>
<organism evidence="2 3">
    <name type="scientific">Paramuricea clavata</name>
    <name type="common">Red gorgonian</name>
    <name type="synonym">Violescent sea-whip</name>
    <dbReference type="NCBI Taxonomy" id="317549"/>
    <lineage>
        <taxon>Eukaryota</taxon>
        <taxon>Metazoa</taxon>
        <taxon>Cnidaria</taxon>
        <taxon>Anthozoa</taxon>
        <taxon>Octocorallia</taxon>
        <taxon>Malacalcyonacea</taxon>
        <taxon>Plexauridae</taxon>
        <taxon>Paramuricea</taxon>
    </lineage>
</organism>
<keyword evidence="3" id="KW-1185">Reference proteome</keyword>
<feature type="region of interest" description="Disordered" evidence="1">
    <location>
        <begin position="1"/>
        <end position="32"/>
    </location>
</feature>
<name>A0A7D9I9J3_PARCT</name>
<evidence type="ECO:0000313" key="2">
    <source>
        <dbReference type="EMBL" id="CAB4004233.1"/>
    </source>
</evidence>
<accession>A0A7D9I9J3</accession>